<gene>
    <name evidence="4" type="ORF">GCM10009817_03930</name>
</gene>
<dbReference type="CDD" id="cd04301">
    <property type="entry name" value="NAT_SF"/>
    <property type="match status" value="1"/>
</dbReference>
<dbReference type="SUPFAM" id="SSF55729">
    <property type="entry name" value="Acyl-CoA N-acyltransferases (Nat)"/>
    <property type="match status" value="1"/>
</dbReference>
<accession>A0ABN2RD25</accession>
<keyword evidence="2" id="KW-0012">Acyltransferase</keyword>
<protein>
    <submittedName>
        <fullName evidence="4">GNAT family N-acetyltransferase</fullName>
    </submittedName>
</protein>
<sequence length="200" mass="21283">MSAAADRPDPSAGSVEPASVRAADVRAADARDAGTLAAVAAVTFELACPPSMTRERIDAFVSEVLSPARFAEYLADPARHLLLAERDATALGYAMLVTGEPQDADVRAAIRARPTVELSKIYVLPRAHGTGAASLLMSRALEWAAGAGASGVWLGVNQQNERAQRFYAKSGFERVGTKRFLVGGAFEDDFVMERRLPPLP</sequence>
<keyword evidence="1" id="KW-0808">Transferase</keyword>
<evidence type="ECO:0000313" key="4">
    <source>
        <dbReference type="EMBL" id="GAA1967264.1"/>
    </source>
</evidence>
<evidence type="ECO:0000259" key="3">
    <source>
        <dbReference type="PROSITE" id="PS51186"/>
    </source>
</evidence>
<dbReference type="Gene3D" id="3.40.630.30">
    <property type="match status" value="1"/>
</dbReference>
<dbReference type="Proteomes" id="UP001500013">
    <property type="component" value="Unassembled WGS sequence"/>
</dbReference>
<name>A0ABN2RD25_9MICO</name>
<keyword evidence="5" id="KW-1185">Reference proteome</keyword>
<dbReference type="EMBL" id="BAAAPU010000003">
    <property type="protein sequence ID" value="GAA1967264.1"/>
    <property type="molecule type" value="Genomic_DNA"/>
</dbReference>
<dbReference type="PANTHER" id="PTHR43877">
    <property type="entry name" value="AMINOALKYLPHOSPHONATE N-ACETYLTRANSFERASE-RELATED-RELATED"/>
    <property type="match status" value="1"/>
</dbReference>
<dbReference type="RefSeq" id="WP_344057900.1">
    <property type="nucleotide sequence ID" value="NZ_BAAAPU010000003.1"/>
</dbReference>
<dbReference type="Pfam" id="PF00583">
    <property type="entry name" value="Acetyltransf_1"/>
    <property type="match status" value="1"/>
</dbReference>
<evidence type="ECO:0000313" key="5">
    <source>
        <dbReference type="Proteomes" id="UP001500013"/>
    </source>
</evidence>
<evidence type="ECO:0000256" key="2">
    <source>
        <dbReference type="ARBA" id="ARBA00023315"/>
    </source>
</evidence>
<evidence type="ECO:0000256" key="1">
    <source>
        <dbReference type="ARBA" id="ARBA00022679"/>
    </source>
</evidence>
<dbReference type="InterPro" id="IPR016181">
    <property type="entry name" value="Acyl_CoA_acyltransferase"/>
</dbReference>
<comment type="caution">
    <text evidence="4">The sequence shown here is derived from an EMBL/GenBank/DDBJ whole genome shotgun (WGS) entry which is preliminary data.</text>
</comment>
<feature type="domain" description="N-acetyltransferase" evidence="3">
    <location>
        <begin position="44"/>
        <end position="197"/>
    </location>
</feature>
<organism evidence="4 5">
    <name type="scientific">Terrabacter lapilli</name>
    <dbReference type="NCBI Taxonomy" id="436231"/>
    <lineage>
        <taxon>Bacteria</taxon>
        <taxon>Bacillati</taxon>
        <taxon>Actinomycetota</taxon>
        <taxon>Actinomycetes</taxon>
        <taxon>Micrococcales</taxon>
        <taxon>Intrasporangiaceae</taxon>
        <taxon>Terrabacter</taxon>
    </lineage>
</organism>
<reference evidence="4 5" key="1">
    <citation type="journal article" date="2019" name="Int. J. Syst. Evol. Microbiol.">
        <title>The Global Catalogue of Microorganisms (GCM) 10K type strain sequencing project: providing services to taxonomists for standard genome sequencing and annotation.</title>
        <authorList>
            <consortium name="The Broad Institute Genomics Platform"/>
            <consortium name="The Broad Institute Genome Sequencing Center for Infectious Disease"/>
            <person name="Wu L."/>
            <person name="Ma J."/>
        </authorList>
    </citation>
    <scope>NUCLEOTIDE SEQUENCE [LARGE SCALE GENOMIC DNA]</scope>
    <source>
        <strain evidence="4 5">JCM 15628</strain>
    </source>
</reference>
<dbReference type="InterPro" id="IPR000182">
    <property type="entry name" value="GNAT_dom"/>
</dbReference>
<dbReference type="InterPro" id="IPR050832">
    <property type="entry name" value="Bact_Acetyltransf"/>
</dbReference>
<dbReference type="PROSITE" id="PS51186">
    <property type="entry name" value="GNAT"/>
    <property type="match status" value="1"/>
</dbReference>
<proteinExistence type="predicted"/>